<feature type="transmembrane region" description="Helical" evidence="8">
    <location>
        <begin position="175"/>
        <end position="194"/>
    </location>
</feature>
<comment type="subcellular location">
    <subcellularLocation>
        <location evidence="1">Membrane</location>
        <topology evidence="1">Multi-pass membrane protein</topology>
    </subcellularLocation>
</comment>
<protein>
    <submittedName>
        <fullName evidence="9">Spore gernimation protein</fullName>
    </submittedName>
</protein>
<keyword evidence="3" id="KW-0813">Transport</keyword>
<dbReference type="AlphaFoldDB" id="A0A2P7V7X9"/>
<sequence>MHETWHILPLNRINPNALQILLEERDYFGGRIMKNRLSFTQIVVMLLLTNGLMNHVIVIPMMLDSAKRDSWISVLLAGLLYLLWTVLLYGIYKKTEHEHLFHWIKKTYGFPLYFVLALLTCVYCFTIATMTMTDTITWINLSFAPETPLEVHTILFAVLCLVNAMFGIRSIAMTSSVLLPFVVLLGFFVMSTNFPNKDYSLLLPMLENGMAPVLRGMMYAGTGFVELILLLFMQHHLQSRVPYYQLFILAFVMIGLTFGPTLGAIVEFGPDKAGKLRYPAYEEWRLANIGLYIEHLDALSIYQWFSGAFTRISLSLLLIVEILMIPYGKKRIWWLIGLFFFSSALSRYPISAIQFYSLLSKQLLPSLFVLALSLSIVFALLTAFASRRKQHDES</sequence>
<evidence type="ECO:0000256" key="1">
    <source>
        <dbReference type="ARBA" id="ARBA00004141"/>
    </source>
</evidence>
<evidence type="ECO:0000256" key="4">
    <source>
        <dbReference type="ARBA" id="ARBA00022544"/>
    </source>
</evidence>
<evidence type="ECO:0000256" key="5">
    <source>
        <dbReference type="ARBA" id="ARBA00022692"/>
    </source>
</evidence>
<feature type="transmembrane region" description="Helical" evidence="8">
    <location>
        <begin position="151"/>
        <end position="168"/>
    </location>
</feature>
<keyword evidence="7 8" id="KW-0472">Membrane</keyword>
<dbReference type="Pfam" id="PF03845">
    <property type="entry name" value="Spore_permease"/>
    <property type="match status" value="1"/>
</dbReference>
<dbReference type="NCBIfam" id="TIGR00912">
    <property type="entry name" value="2A0309"/>
    <property type="match status" value="1"/>
</dbReference>
<organism evidence="9 10">
    <name type="scientific">Brevibacillus fortis</name>
    <dbReference type="NCBI Taxonomy" id="2126352"/>
    <lineage>
        <taxon>Bacteria</taxon>
        <taxon>Bacillati</taxon>
        <taxon>Bacillota</taxon>
        <taxon>Bacilli</taxon>
        <taxon>Bacillales</taxon>
        <taxon>Paenibacillaceae</taxon>
        <taxon>Brevibacillus</taxon>
    </lineage>
</organism>
<dbReference type="Proteomes" id="UP000240419">
    <property type="component" value="Unassembled WGS sequence"/>
</dbReference>
<feature type="transmembrane region" description="Helical" evidence="8">
    <location>
        <begin position="214"/>
        <end position="232"/>
    </location>
</feature>
<keyword evidence="10" id="KW-1185">Reference proteome</keyword>
<dbReference type="GO" id="GO:0009847">
    <property type="term" value="P:spore germination"/>
    <property type="evidence" value="ECO:0007669"/>
    <property type="project" value="InterPro"/>
</dbReference>
<dbReference type="PANTHER" id="PTHR34975">
    <property type="entry name" value="SPORE GERMINATION PROTEIN A2"/>
    <property type="match status" value="1"/>
</dbReference>
<feature type="transmembrane region" description="Helical" evidence="8">
    <location>
        <begin position="112"/>
        <end position="131"/>
    </location>
</feature>
<accession>A0A2P7V7X9</accession>
<name>A0A2P7V7X9_9BACL</name>
<feature type="transmembrane region" description="Helical" evidence="8">
    <location>
        <begin position="37"/>
        <end position="59"/>
    </location>
</feature>
<feature type="transmembrane region" description="Helical" evidence="8">
    <location>
        <begin position="244"/>
        <end position="266"/>
    </location>
</feature>
<keyword evidence="5 8" id="KW-0812">Transmembrane</keyword>
<keyword evidence="4" id="KW-0309">Germination</keyword>
<evidence type="ECO:0000313" key="10">
    <source>
        <dbReference type="Proteomes" id="UP000240419"/>
    </source>
</evidence>
<evidence type="ECO:0000313" key="9">
    <source>
        <dbReference type="EMBL" id="PSJ95292.1"/>
    </source>
</evidence>
<keyword evidence="6 8" id="KW-1133">Transmembrane helix</keyword>
<dbReference type="InterPro" id="IPR004761">
    <property type="entry name" value="Spore_GerAB"/>
</dbReference>
<feature type="transmembrane region" description="Helical" evidence="8">
    <location>
        <begin position="332"/>
        <end position="350"/>
    </location>
</feature>
<comment type="caution">
    <text evidence="9">The sequence shown here is derived from an EMBL/GenBank/DDBJ whole genome shotgun (WGS) entry which is preliminary data.</text>
</comment>
<evidence type="ECO:0000256" key="8">
    <source>
        <dbReference type="SAM" id="Phobius"/>
    </source>
</evidence>
<evidence type="ECO:0000256" key="3">
    <source>
        <dbReference type="ARBA" id="ARBA00022448"/>
    </source>
</evidence>
<feature type="transmembrane region" description="Helical" evidence="8">
    <location>
        <begin position="71"/>
        <end position="92"/>
    </location>
</feature>
<gene>
    <name evidence="9" type="ORF">C7R93_12760</name>
</gene>
<comment type="similarity">
    <text evidence="2">Belongs to the amino acid-polyamine-organocation (APC) superfamily. Spore germination protein (SGP) (TC 2.A.3.9) family.</text>
</comment>
<feature type="transmembrane region" description="Helical" evidence="8">
    <location>
        <begin position="362"/>
        <end position="385"/>
    </location>
</feature>
<dbReference type="PANTHER" id="PTHR34975:SF2">
    <property type="entry name" value="SPORE GERMINATION PROTEIN A2"/>
    <property type="match status" value="1"/>
</dbReference>
<dbReference type="GO" id="GO:0016020">
    <property type="term" value="C:membrane"/>
    <property type="evidence" value="ECO:0007669"/>
    <property type="project" value="UniProtKB-SubCell"/>
</dbReference>
<feature type="transmembrane region" description="Helical" evidence="8">
    <location>
        <begin position="301"/>
        <end position="320"/>
    </location>
</feature>
<evidence type="ECO:0000256" key="6">
    <source>
        <dbReference type="ARBA" id="ARBA00022989"/>
    </source>
</evidence>
<evidence type="ECO:0000256" key="7">
    <source>
        <dbReference type="ARBA" id="ARBA00023136"/>
    </source>
</evidence>
<evidence type="ECO:0000256" key="2">
    <source>
        <dbReference type="ARBA" id="ARBA00007998"/>
    </source>
</evidence>
<proteinExistence type="inferred from homology"/>
<reference evidence="9 10" key="1">
    <citation type="submission" date="2018-03" db="EMBL/GenBank/DDBJ databases">
        <title>Brevisbacillus phylogenomics.</title>
        <authorList>
            <person name="Dunlap C."/>
        </authorList>
    </citation>
    <scope>NUCLEOTIDE SEQUENCE [LARGE SCALE GENOMIC DNA]</scope>
    <source>
        <strain evidence="9 10">NRRL NRS-1210</strain>
    </source>
</reference>
<dbReference type="EMBL" id="PXZM01000020">
    <property type="protein sequence ID" value="PSJ95292.1"/>
    <property type="molecule type" value="Genomic_DNA"/>
</dbReference>